<gene>
    <name evidence="2" type="ORF">SAC06_00625</name>
</gene>
<comment type="similarity">
    <text evidence="1">Belongs to the fructosamine kinase family.</text>
</comment>
<sequence length="263" mass="28714">MLTLSGPPSRFRKTASPSQIDFEIAALAWLREVPHGVKVAEVLDHGRGWLTEIRLHSFPPSFSQAEEFGRRLAQTHAAGAPWLGAPPTGYRGKGWIGQAPLPLVSEASATSSWGEFYSQSRLRPYLEVFDADDRALVERLCDRLETGVLDHPQPALVQQPAARTHGDLWGGNVMWTDGGAVLIDPAASGGHAEDDLGALSLFGVPHFDRIVAGYQEVSPLAPGWEDRLGLHQLHLLTVHAYLFGGAYLTQTVDVASRYLPNRQ</sequence>
<dbReference type="InterPro" id="IPR011009">
    <property type="entry name" value="Kinase-like_dom_sf"/>
</dbReference>
<dbReference type="AlphaFoldDB" id="A0AAU7V9W9"/>
<keyword evidence="1 2" id="KW-0418">Kinase</keyword>
<proteinExistence type="inferred from homology"/>
<reference evidence="2" key="1">
    <citation type="submission" date="2023-11" db="EMBL/GenBank/DDBJ databases">
        <title>Scrofimicrobium hongkongense sp. nov., isolated from a patient with peritonitis.</title>
        <authorList>
            <person name="Lao H.Y."/>
            <person name="Wong A.Y.P."/>
            <person name="Ng T.L."/>
            <person name="Wong R.Y.L."/>
            <person name="Yau M.C.Y."/>
            <person name="Lam J.Y.W."/>
            <person name="Siu G.K.H."/>
        </authorList>
    </citation>
    <scope>NUCLEOTIDE SEQUENCE</scope>
    <source>
        <strain evidence="2">R131</strain>
    </source>
</reference>
<dbReference type="RefSeq" id="WP_350258297.1">
    <property type="nucleotide sequence ID" value="NZ_CP138335.1"/>
</dbReference>
<protein>
    <submittedName>
        <fullName evidence="2">Fructosamine kinase family protein</fullName>
    </submittedName>
</protein>
<dbReference type="Gene3D" id="1.10.510.10">
    <property type="entry name" value="Transferase(Phosphotransferase) domain 1"/>
    <property type="match status" value="1"/>
</dbReference>
<dbReference type="GO" id="GO:0016301">
    <property type="term" value="F:kinase activity"/>
    <property type="evidence" value="ECO:0007669"/>
    <property type="project" value="UniProtKB-UniRule"/>
</dbReference>
<dbReference type="SUPFAM" id="SSF56112">
    <property type="entry name" value="Protein kinase-like (PK-like)"/>
    <property type="match status" value="1"/>
</dbReference>
<evidence type="ECO:0000313" key="2">
    <source>
        <dbReference type="EMBL" id="XBW08097.1"/>
    </source>
</evidence>
<name>A0AAU7V9W9_9ACTO</name>
<dbReference type="InterPro" id="IPR016477">
    <property type="entry name" value="Fructo-/Ketosamine-3-kinase"/>
</dbReference>
<accession>A0AAU7V9W9</accession>
<organism evidence="2">
    <name type="scientific">Scrofimicrobium appendicitidis</name>
    <dbReference type="NCBI Taxonomy" id="3079930"/>
    <lineage>
        <taxon>Bacteria</taxon>
        <taxon>Bacillati</taxon>
        <taxon>Actinomycetota</taxon>
        <taxon>Actinomycetes</taxon>
        <taxon>Actinomycetales</taxon>
        <taxon>Actinomycetaceae</taxon>
        <taxon>Scrofimicrobium</taxon>
    </lineage>
</organism>
<dbReference type="Pfam" id="PF03881">
    <property type="entry name" value="Fructosamin_kin"/>
    <property type="match status" value="1"/>
</dbReference>
<dbReference type="PANTHER" id="PTHR12149:SF8">
    <property type="entry name" value="PROTEIN-RIBULOSAMINE 3-KINASE"/>
    <property type="match status" value="1"/>
</dbReference>
<evidence type="ECO:0000256" key="1">
    <source>
        <dbReference type="PIRNR" id="PIRNR006221"/>
    </source>
</evidence>
<dbReference type="Gene3D" id="1.20.1270.240">
    <property type="match status" value="1"/>
</dbReference>
<dbReference type="PANTHER" id="PTHR12149">
    <property type="entry name" value="FRUCTOSAMINE 3 KINASE-RELATED PROTEIN"/>
    <property type="match status" value="1"/>
</dbReference>
<dbReference type="KEGG" id="sapp:SAC06_00625"/>
<keyword evidence="1" id="KW-0808">Transferase</keyword>
<dbReference type="EMBL" id="CP138335">
    <property type="protein sequence ID" value="XBW08097.1"/>
    <property type="molecule type" value="Genomic_DNA"/>
</dbReference>
<dbReference type="PIRSF" id="PIRSF006221">
    <property type="entry name" value="Ketosamine-3-kinase"/>
    <property type="match status" value="1"/>
</dbReference>